<name>A0A1J6KNC7_NICAT</name>
<dbReference type="Pfam" id="PF13650">
    <property type="entry name" value="Asp_protease_2"/>
    <property type="match status" value="1"/>
</dbReference>
<dbReference type="GO" id="GO:0004190">
    <property type="term" value="F:aspartic-type endopeptidase activity"/>
    <property type="evidence" value="ECO:0007669"/>
    <property type="project" value="InterPro"/>
</dbReference>
<dbReference type="GO" id="GO:0006508">
    <property type="term" value="P:proteolysis"/>
    <property type="evidence" value="ECO:0007669"/>
    <property type="project" value="InterPro"/>
</dbReference>
<dbReference type="Gene3D" id="2.40.70.10">
    <property type="entry name" value="Acid Proteases"/>
    <property type="match status" value="1"/>
</dbReference>
<dbReference type="EMBL" id="MJEQ01002847">
    <property type="protein sequence ID" value="OIT26376.1"/>
    <property type="molecule type" value="Genomic_DNA"/>
</dbReference>
<sequence>MEERRSKGLCFNCDEKYTFGHVCKNKRQLFYMEIEEQQDPVELEEEVMFDAAELLTIMAQGLETDEEGSILPLVSMHAVSGIHDFRTMRVTVSVKGKAVQVLIDTGSTHNFLDINIAKKLGCLMIAIAPFNVSVADGSKVQSHYICKNLEWKMQGVAFNSDML</sequence>
<dbReference type="InterPro" id="IPR001969">
    <property type="entry name" value="Aspartic_peptidase_AS"/>
</dbReference>
<dbReference type="PROSITE" id="PS00141">
    <property type="entry name" value="ASP_PROTEASE"/>
    <property type="match status" value="1"/>
</dbReference>
<evidence type="ECO:0000313" key="1">
    <source>
        <dbReference type="EMBL" id="OIT26376.1"/>
    </source>
</evidence>
<keyword evidence="2" id="KW-1185">Reference proteome</keyword>
<organism evidence="1 2">
    <name type="scientific">Nicotiana attenuata</name>
    <name type="common">Coyote tobacco</name>
    <dbReference type="NCBI Taxonomy" id="49451"/>
    <lineage>
        <taxon>Eukaryota</taxon>
        <taxon>Viridiplantae</taxon>
        <taxon>Streptophyta</taxon>
        <taxon>Embryophyta</taxon>
        <taxon>Tracheophyta</taxon>
        <taxon>Spermatophyta</taxon>
        <taxon>Magnoliopsida</taxon>
        <taxon>eudicotyledons</taxon>
        <taxon>Gunneridae</taxon>
        <taxon>Pentapetalae</taxon>
        <taxon>asterids</taxon>
        <taxon>lamiids</taxon>
        <taxon>Solanales</taxon>
        <taxon>Solanaceae</taxon>
        <taxon>Nicotianoideae</taxon>
        <taxon>Nicotianeae</taxon>
        <taxon>Nicotiana</taxon>
    </lineage>
</organism>
<dbReference type="InterPro" id="IPR021109">
    <property type="entry name" value="Peptidase_aspartic_dom_sf"/>
</dbReference>
<reference evidence="1" key="1">
    <citation type="submission" date="2016-11" db="EMBL/GenBank/DDBJ databases">
        <title>The genome of Nicotiana attenuata.</title>
        <authorList>
            <person name="Xu S."/>
            <person name="Brockmoeller T."/>
            <person name="Gaquerel E."/>
            <person name="Navarro A."/>
            <person name="Kuhl H."/>
            <person name="Gase K."/>
            <person name="Ling Z."/>
            <person name="Zhou W."/>
            <person name="Kreitzer C."/>
            <person name="Stanke M."/>
            <person name="Tang H."/>
            <person name="Lyons E."/>
            <person name="Pandey P."/>
            <person name="Pandey S.P."/>
            <person name="Timmermann B."/>
            <person name="Baldwin I.T."/>
        </authorList>
    </citation>
    <scope>NUCLEOTIDE SEQUENCE [LARGE SCALE GENOMIC DNA]</scope>
    <source>
        <strain evidence="1">UT</strain>
    </source>
</reference>
<accession>A0A1J6KNC7</accession>
<dbReference type="AlphaFoldDB" id="A0A1J6KNC7"/>
<evidence type="ECO:0000313" key="2">
    <source>
        <dbReference type="Proteomes" id="UP000187609"/>
    </source>
</evidence>
<gene>
    <name evidence="1" type="ORF">A4A49_56933</name>
</gene>
<protein>
    <submittedName>
        <fullName evidence="1">Uncharacterized protein</fullName>
    </submittedName>
</protein>
<dbReference type="Proteomes" id="UP000187609">
    <property type="component" value="Unassembled WGS sequence"/>
</dbReference>
<dbReference type="SUPFAM" id="SSF50630">
    <property type="entry name" value="Acid proteases"/>
    <property type="match status" value="1"/>
</dbReference>
<dbReference type="CDD" id="cd00303">
    <property type="entry name" value="retropepsin_like"/>
    <property type="match status" value="1"/>
</dbReference>
<dbReference type="OMA" id="QSHYICK"/>
<proteinExistence type="predicted"/>
<feature type="non-terminal residue" evidence="1">
    <location>
        <position position="163"/>
    </location>
</feature>
<comment type="caution">
    <text evidence="1">The sequence shown here is derived from an EMBL/GenBank/DDBJ whole genome shotgun (WGS) entry which is preliminary data.</text>
</comment>
<dbReference type="Gramene" id="OIT26376">
    <property type="protein sequence ID" value="OIT26376"/>
    <property type="gene ID" value="A4A49_56933"/>
</dbReference>